<reference evidence="6 7" key="1">
    <citation type="submission" date="2024-05" db="EMBL/GenBank/DDBJ databases">
        <authorList>
            <person name="Wallberg A."/>
        </authorList>
    </citation>
    <scope>NUCLEOTIDE SEQUENCE [LARGE SCALE GENOMIC DNA]</scope>
</reference>
<dbReference type="Pfam" id="PF00293">
    <property type="entry name" value="NUDIX"/>
    <property type="match status" value="1"/>
</dbReference>
<keyword evidence="3" id="KW-0378">Hydrolase</keyword>
<dbReference type="GO" id="GO:0019677">
    <property type="term" value="P:NAD+ catabolic process"/>
    <property type="evidence" value="ECO:0007669"/>
    <property type="project" value="TreeGrafter"/>
</dbReference>
<dbReference type="InterPro" id="IPR015797">
    <property type="entry name" value="NUDIX_hydrolase-like_dom_sf"/>
</dbReference>
<evidence type="ECO:0000256" key="1">
    <source>
        <dbReference type="ARBA" id="ARBA00001946"/>
    </source>
</evidence>
<dbReference type="InterPro" id="IPR000086">
    <property type="entry name" value="NUDIX_hydrolase_dom"/>
</dbReference>
<dbReference type="GO" id="GO:0006742">
    <property type="term" value="P:NADP+ catabolic process"/>
    <property type="evidence" value="ECO:0007669"/>
    <property type="project" value="TreeGrafter"/>
</dbReference>
<evidence type="ECO:0000313" key="7">
    <source>
        <dbReference type="Proteomes" id="UP001497623"/>
    </source>
</evidence>
<dbReference type="AlphaFoldDB" id="A0AAV2SNG4"/>
<feature type="domain" description="Nudix hydrolase" evidence="5">
    <location>
        <begin position="2"/>
        <end position="87"/>
    </location>
</feature>
<dbReference type="Proteomes" id="UP001497623">
    <property type="component" value="Unassembled WGS sequence"/>
</dbReference>
<dbReference type="GO" id="GO:0035529">
    <property type="term" value="F:NADH pyrophosphatase activity"/>
    <property type="evidence" value="ECO:0007669"/>
    <property type="project" value="TreeGrafter"/>
</dbReference>
<evidence type="ECO:0000256" key="2">
    <source>
        <dbReference type="ARBA" id="ARBA00022723"/>
    </source>
</evidence>
<dbReference type="GO" id="GO:0005777">
    <property type="term" value="C:peroxisome"/>
    <property type="evidence" value="ECO:0007669"/>
    <property type="project" value="TreeGrafter"/>
</dbReference>
<evidence type="ECO:0000256" key="4">
    <source>
        <dbReference type="ARBA" id="ARBA00022842"/>
    </source>
</evidence>
<dbReference type="Gene3D" id="3.90.79.10">
    <property type="entry name" value="Nucleoside Triphosphate Pyrophosphohydrolase"/>
    <property type="match status" value="1"/>
</dbReference>
<dbReference type="GO" id="GO:0005829">
    <property type="term" value="C:cytosol"/>
    <property type="evidence" value="ECO:0007669"/>
    <property type="project" value="TreeGrafter"/>
</dbReference>
<feature type="non-terminal residue" evidence="6">
    <location>
        <position position="112"/>
    </location>
</feature>
<comment type="cofactor">
    <cofactor evidence="1">
        <name>Mg(2+)</name>
        <dbReference type="ChEBI" id="CHEBI:18420"/>
    </cofactor>
</comment>
<evidence type="ECO:0000259" key="5">
    <source>
        <dbReference type="Pfam" id="PF00293"/>
    </source>
</evidence>
<dbReference type="EMBL" id="CAXKWB010085772">
    <property type="protein sequence ID" value="CAL4210614.1"/>
    <property type="molecule type" value="Genomic_DNA"/>
</dbReference>
<evidence type="ECO:0000256" key="3">
    <source>
        <dbReference type="ARBA" id="ARBA00022801"/>
    </source>
</evidence>
<comment type="caution">
    <text evidence="6">The sequence shown here is derived from an EMBL/GenBank/DDBJ whole genome shotgun (WGS) entry which is preliminary data.</text>
</comment>
<sequence>MSETILMAGLRELEEETGLALNPDDVTHSILGLWESVFPPALYVGDPRRHHFVIYMHMQIAKTSKHLQTQISLDPLETDAYLWLDRNLMDVIINGTKYEKEKVDIVVCKKQG</sequence>
<organism evidence="6 7">
    <name type="scientific">Meganyctiphanes norvegica</name>
    <name type="common">Northern krill</name>
    <name type="synonym">Thysanopoda norvegica</name>
    <dbReference type="NCBI Taxonomy" id="48144"/>
    <lineage>
        <taxon>Eukaryota</taxon>
        <taxon>Metazoa</taxon>
        <taxon>Ecdysozoa</taxon>
        <taxon>Arthropoda</taxon>
        <taxon>Crustacea</taxon>
        <taxon>Multicrustacea</taxon>
        <taxon>Malacostraca</taxon>
        <taxon>Eumalacostraca</taxon>
        <taxon>Eucarida</taxon>
        <taxon>Euphausiacea</taxon>
        <taxon>Euphausiidae</taxon>
        <taxon>Meganyctiphanes</taxon>
    </lineage>
</organism>
<keyword evidence="4" id="KW-0460">Magnesium</keyword>
<protein>
    <recommendedName>
        <fullName evidence="5">Nudix hydrolase domain-containing protein</fullName>
    </recommendedName>
</protein>
<proteinExistence type="predicted"/>
<dbReference type="GO" id="GO:0046872">
    <property type="term" value="F:metal ion binding"/>
    <property type="evidence" value="ECO:0007669"/>
    <property type="project" value="UniProtKB-KW"/>
</dbReference>
<dbReference type="SUPFAM" id="SSF55811">
    <property type="entry name" value="Nudix"/>
    <property type="match status" value="1"/>
</dbReference>
<accession>A0AAV2SNG4</accession>
<keyword evidence="7" id="KW-1185">Reference proteome</keyword>
<dbReference type="PANTHER" id="PTHR42904">
    <property type="entry name" value="NUDIX HYDROLASE, NUDC SUBFAMILY"/>
    <property type="match status" value="1"/>
</dbReference>
<gene>
    <name evidence="6" type="ORF">MNOR_LOCUS38324</name>
</gene>
<evidence type="ECO:0000313" key="6">
    <source>
        <dbReference type="EMBL" id="CAL4210614.1"/>
    </source>
</evidence>
<dbReference type="InterPro" id="IPR050241">
    <property type="entry name" value="NAD-cap_RNA_hydrolase_NudC"/>
</dbReference>
<keyword evidence="2" id="KW-0479">Metal-binding</keyword>
<dbReference type="PANTHER" id="PTHR42904:SF1">
    <property type="entry name" value="NUCLEOSIDE DIPHOSPHATE-LINKED MOIETY X MOTIF 17"/>
    <property type="match status" value="1"/>
</dbReference>
<name>A0AAV2SNG4_MEGNR</name>